<name>A0A1L4CY54_9BACT</name>
<evidence type="ECO:0000313" key="1">
    <source>
        <dbReference type="EMBL" id="APJ02891.1"/>
    </source>
</evidence>
<dbReference type="Proteomes" id="UP000184731">
    <property type="component" value="Chromosome"/>
</dbReference>
<accession>A0A1L4CY54</accession>
<proteinExistence type="predicted"/>
<sequence>MWEGNIADANAIANSPSAENGKIVVTANVLGKTLFAFNQNIGKLGYKDEKTLFNTPIQYEANTRFSIGPIPVRLAAGIRGNNVMKWGIEIVPLELQTYLQHYAGIDAYASAAVDVAVAGTGVTGRLLLISANTQISAGALVAFADHPSIKLQLVGTTNLEALNGDLRVFVYAYLPSWRFWRGFLERKEWSTSLASFKGYRYTGNIFSIRGNLKIPKNAPSKIE</sequence>
<keyword evidence="2" id="KW-1185">Reference proteome</keyword>
<reference evidence="1 2" key="1">
    <citation type="submission" date="2016-10" db="EMBL/GenBank/DDBJ databases">
        <title>Silvanigrella aquatica sp. nov., isolated from a freshwater lake located in the Black Forest, Germany, description of Silvanigrellaceae fam. nov., Silvanigrellales ord. nov., reclassification of the order Bdellovibrionales in the class Oligoflexia, reclassification of the families Bacteriovoracaceae and Halobacteriovoraceae in the new order Bacteriovoracales ord. nov., and reclassification of the family Pseudobacteriovoracaceae in the order Oligoflexiales.</title>
        <authorList>
            <person name="Hahn M.W."/>
            <person name="Schmidt J."/>
            <person name="Koll U."/>
            <person name="Rohde M."/>
            <person name="Verbag S."/>
            <person name="Pitt A."/>
            <person name="Nakai R."/>
            <person name="Naganuma T."/>
            <person name="Lang E."/>
        </authorList>
    </citation>
    <scope>NUCLEOTIDE SEQUENCE [LARGE SCALE GENOMIC DNA]</scope>
    <source>
        <strain evidence="1 2">MWH-Nonnen-W8red</strain>
    </source>
</reference>
<dbReference type="EMBL" id="CP017834">
    <property type="protein sequence ID" value="APJ02891.1"/>
    <property type="molecule type" value="Genomic_DNA"/>
</dbReference>
<gene>
    <name evidence="1" type="ORF">AXG55_02720</name>
</gene>
<dbReference type="STRING" id="1915309.AXG55_02720"/>
<dbReference type="RefSeq" id="WP_148696601.1">
    <property type="nucleotide sequence ID" value="NZ_CP017834.1"/>
</dbReference>
<organism evidence="1 2">
    <name type="scientific">Silvanigrella aquatica</name>
    <dbReference type="NCBI Taxonomy" id="1915309"/>
    <lineage>
        <taxon>Bacteria</taxon>
        <taxon>Pseudomonadati</taxon>
        <taxon>Bdellovibrionota</taxon>
        <taxon>Oligoflexia</taxon>
        <taxon>Silvanigrellales</taxon>
        <taxon>Silvanigrellaceae</taxon>
        <taxon>Silvanigrella</taxon>
    </lineage>
</organism>
<evidence type="ECO:0000313" key="2">
    <source>
        <dbReference type="Proteomes" id="UP000184731"/>
    </source>
</evidence>
<protein>
    <submittedName>
        <fullName evidence="1">Uncharacterized protein</fullName>
    </submittedName>
</protein>
<dbReference type="KEGG" id="saqi:AXG55_02720"/>
<dbReference type="OrthoDB" id="6301205at2"/>
<dbReference type="AlphaFoldDB" id="A0A1L4CY54"/>